<organism evidence="21 22">
    <name type="scientific">Myriangium duriaei CBS 260.36</name>
    <dbReference type="NCBI Taxonomy" id="1168546"/>
    <lineage>
        <taxon>Eukaryota</taxon>
        <taxon>Fungi</taxon>
        <taxon>Dikarya</taxon>
        <taxon>Ascomycota</taxon>
        <taxon>Pezizomycotina</taxon>
        <taxon>Dothideomycetes</taxon>
        <taxon>Dothideomycetidae</taxon>
        <taxon>Myriangiales</taxon>
        <taxon>Myriangiaceae</taxon>
        <taxon>Myriangium</taxon>
    </lineage>
</organism>
<evidence type="ECO:0000256" key="17">
    <source>
        <dbReference type="SAM" id="MobiDB-lite"/>
    </source>
</evidence>
<dbReference type="PANTHER" id="PTHR37079">
    <property type="entry name" value="SERINE/THREONINE-PROTEIN KINASE ATM"/>
    <property type="match status" value="1"/>
</dbReference>
<proteinExistence type="inferred from homology"/>
<dbReference type="InterPro" id="IPR044107">
    <property type="entry name" value="PIKKc_ATM"/>
</dbReference>
<feature type="compositionally biased region" description="Acidic residues" evidence="17">
    <location>
        <begin position="853"/>
        <end position="864"/>
    </location>
</feature>
<feature type="region of interest" description="Disordered" evidence="17">
    <location>
        <begin position="847"/>
        <end position="891"/>
    </location>
</feature>
<dbReference type="EMBL" id="ML996081">
    <property type="protein sequence ID" value="KAF2156952.1"/>
    <property type="molecule type" value="Genomic_DNA"/>
</dbReference>
<evidence type="ECO:0000259" key="18">
    <source>
        <dbReference type="PROSITE" id="PS50290"/>
    </source>
</evidence>
<protein>
    <recommendedName>
        <fullName evidence="5 16">Serine/threonine-protein kinase Tel1</fullName>
        <ecNumber evidence="4 16">2.7.11.1</ecNumber>
    </recommendedName>
</protein>
<keyword evidence="8 16" id="KW-0547">Nucleotide-binding</keyword>
<keyword evidence="7 16" id="KW-0808">Transferase</keyword>
<evidence type="ECO:0000313" key="21">
    <source>
        <dbReference type="EMBL" id="KAF2156952.1"/>
    </source>
</evidence>
<keyword evidence="9 16" id="KW-0227">DNA damage</keyword>
<dbReference type="CDD" id="cd05171">
    <property type="entry name" value="PIKKc_ATM"/>
    <property type="match status" value="1"/>
</dbReference>
<comment type="catalytic activity">
    <reaction evidence="15">
        <text>L-seryl-[protein] + ATP = O-phospho-L-seryl-[protein] + ADP + H(+)</text>
        <dbReference type="Rhea" id="RHEA:17989"/>
        <dbReference type="Rhea" id="RHEA-COMP:9863"/>
        <dbReference type="Rhea" id="RHEA-COMP:11604"/>
        <dbReference type="ChEBI" id="CHEBI:15378"/>
        <dbReference type="ChEBI" id="CHEBI:29999"/>
        <dbReference type="ChEBI" id="CHEBI:30616"/>
        <dbReference type="ChEBI" id="CHEBI:83421"/>
        <dbReference type="ChEBI" id="CHEBI:456216"/>
        <dbReference type="EC" id="2.7.11.1"/>
    </reaction>
</comment>
<evidence type="ECO:0000256" key="1">
    <source>
        <dbReference type="ARBA" id="ARBA00004123"/>
    </source>
</evidence>
<reference evidence="21" key="1">
    <citation type="journal article" date="2020" name="Stud. Mycol.">
        <title>101 Dothideomycetes genomes: a test case for predicting lifestyles and emergence of pathogens.</title>
        <authorList>
            <person name="Haridas S."/>
            <person name="Albert R."/>
            <person name="Binder M."/>
            <person name="Bloem J."/>
            <person name="Labutti K."/>
            <person name="Salamov A."/>
            <person name="Andreopoulos B."/>
            <person name="Baker S."/>
            <person name="Barry K."/>
            <person name="Bills G."/>
            <person name="Bluhm B."/>
            <person name="Cannon C."/>
            <person name="Castanera R."/>
            <person name="Culley D."/>
            <person name="Daum C."/>
            <person name="Ezra D."/>
            <person name="Gonzalez J."/>
            <person name="Henrissat B."/>
            <person name="Kuo A."/>
            <person name="Liang C."/>
            <person name="Lipzen A."/>
            <person name="Lutzoni F."/>
            <person name="Magnuson J."/>
            <person name="Mondo S."/>
            <person name="Nolan M."/>
            <person name="Ohm R."/>
            <person name="Pangilinan J."/>
            <person name="Park H.-J."/>
            <person name="Ramirez L."/>
            <person name="Alfaro M."/>
            <person name="Sun H."/>
            <person name="Tritt A."/>
            <person name="Yoshinaga Y."/>
            <person name="Zwiers L.-H."/>
            <person name="Turgeon B."/>
            <person name="Goodwin S."/>
            <person name="Spatafora J."/>
            <person name="Crous P."/>
            <person name="Grigoriev I."/>
        </authorList>
    </citation>
    <scope>NUCLEOTIDE SEQUENCE</scope>
    <source>
        <strain evidence="21">CBS 260.36</strain>
    </source>
</reference>
<dbReference type="SUPFAM" id="SSF56112">
    <property type="entry name" value="Protein kinase-like (PK-like)"/>
    <property type="match status" value="1"/>
</dbReference>
<evidence type="ECO:0000256" key="3">
    <source>
        <dbReference type="ARBA" id="ARBA00011370"/>
    </source>
</evidence>
<comment type="subunit">
    <text evidence="3">Associates with DNA double-strand breaks.</text>
</comment>
<dbReference type="InterPro" id="IPR000403">
    <property type="entry name" value="PI3/4_kinase_cat_dom"/>
</dbReference>
<keyword evidence="11 16" id="KW-0067">ATP-binding</keyword>
<dbReference type="InterPro" id="IPR036940">
    <property type="entry name" value="PI3/4_kinase_cat_sf"/>
</dbReference>
<comment type="subcellular location">
    <subcellularLocation>
        <location evidence="16">Chromosome</location>
        <location evidence="16">Telomere</location>
    </subcellularLocation>
    <subcellularLocation>
        <location evidence="1 16">Nucleus</location>
    </subcellularLocation>
</comment>
<dbReference type="OrthoDB" id="381190at2759"/>
<keyword evidence="12 16" id="KW-0539">Nucleus</keyword>
<sequence length="2913" mass="324684">MGLTGIDAALERIESSGAKERTQGLSDLKRIIRQSRQSLSQGSVDGVSFQTVFDRLERIIASDNAAYRKSLASSSKTAKSSASSRLSASFNAYRLFVESTVRNFKWKTARGLIDHLTDVFLIENGEPCEPLALDAAKSINEILSYRPHLEHVTSKEWLRLTKFCLSVLPCLGPLAEDQQVSRKAIVSSRQLASSSPQKRTQRSVHANSQPGLNATSQRHLAVEISRTLRLLTSSTNAPIVDLADHILDILLRSLTDAESLSTAEGELFSALRNTISAVRVESVTSLQRLSLPLVRLLNHWWLVVPARSTLMRDDLLAILWLILPYLDAGMKKTPGDSDLKTSTEQLLQSLLRDYDARAVKDQLKLEDLRLVSGNSDKSLETLTFKLKLGNSASLRNWALLTSMTFLMHQTSLNATRLPNDATGASPARKRTRHSTVYSELMGMAHRLDRPSVIFALQLMALYSQQFECSLEGLLQLFDFVIPQLKAEDPNVASWAMISLSSFACQPSATSEKLESYWTSASGLATRATNSASTSRAACHLLRTMDRFALAQHTMMNDLVMSWQSSLDVLGPSVFEDSSVGLIGRALLYCRRNRPSLFEDMARNALVWAFRTWNPGSTNPTTGRSTTSAVVLQDFLDLMASCTQQGPIAVEEILPNDTPELTLWKTCDESKSSLSYLLDLDHSSRPSSDELDARDVRFAKTSGSAENSVGTILTRLLCRHATQMLDEWQARRDQKTATIHDAFLQDTVLLMRICEYTIISAAEVAFVDCLKMEEQYANLSEAIFSCLTSPECSPPKVDAVADILFANLAFRQSELHSPRQRSTAFADPNRQQQLYSVARRLGNLEVNPSASFDNDGDTAMDDLFDIEPNPRSLRSTNGTQASSHDGEAAQASGYDRTACARLYAKLSAALTPRSESGSMALSPFKIELQDMIASEVVAGRNVVLRLHDLGIDLNETLTYFILDVLSETVLKSYSEERSESGMQMVLRFLLQSLDCWIKTKSLDLQGLVLDLYEFFVSAVGGKILSSTSQKLLSDLLIQIWQRDENYGQMEDAPPLSVRTILFELVANGNVSLNLYQGQNIEIIFSFFTTSNHDALFDDLLSNLPVNANSFEGIAVRLYFLRRLGSRWHSLLKKSVYYIFDAAGQVPSSVGLATKAIREITSRHRFEDSRSLFRAFCSQLIHTWMIGHSLNEVPSAVFGFDTLKDLVEDNIGEIVAQCLYFHKTTDLDELKKLLACSELDLVRRSFPYTFAYSIAHDLSHDTGEAKLESRIVDLFPSQTEYIELVREYLPSILTKLLISTSLDPGLQRNLEKKAELRDAAAALASIQNFASDTTAPLPPLQPLFRGKNLFDSFDRTARRAHLKSVEFFRCPMFTACIRGLLDTKIPQLGSLHARNVVHRLRLLCALGESSLASRYPAETMLRALRLLLLDARCADDTIGLTYFVYDRCRQPLSTASAWLAGCALHTLMTVQISAQVENDILTQDSQRQATQSKLQKLKSWLIQYSLELAESSSEKYYSNYQQMVRSCGNIKFPASFDRDTAASECLLLLLDDEISSVDILPQGYRTLLLQLLLKHSVGSAADRNASHVDATRYSAPLWRVSRSLDLSDETAGWLAAVIGRSYSESGSSAAQRLLTESSDTSTQKTSNFAEAINLSMSTIITEVVQLILSDHQLLASAAENGLRAMIQKSASENNLTLVQLLPQHVYEALDLTSVKSAPRLVKSSLDSTERLSSSIDDYDSINAWISSLAENIIKRCGEDPLSSMLRPIIRIDVSFSGTIISPLVHLFLASESSHHDEHRLWLSSTFKSTFANSSAVERSGKLLEVLIYMLNQPMRDEKTRIDRLNWLDVQYLDAIRAAVVCQKPLPALYLLELLPKATPISSSRTSRRSFGKPEFETPEIPQEVLVAIYESIPEPDSFYSVERPSSMESILQKVDREDDTFKSLVLHSACLDASYLSGGHGNDQTHYLRSVGALSQMHLDSLVQRLTSQPRSNRDLEGSSSAMTAAQRLYEWDIGVSNSEPSPRSLLFLAFQGLQNASTSGSVQKELTSSLAVAMRSLAVKKQGGTMSNDGFEALALLSDVRALMDCRNFSSVTALLERFDVLQHNWDAGQQSELVSLRSQRDIIFGILRRNDALQAELKLQPKDALSIEMKSVLKSLSFSHNLTQSRGAPTAAVYLSNMVSTCADLGVYIDARAKLEMATVLWSQKEQEASIKILQGLTSRNDLDEQLVPIGKAGLLAQLGHQVAEARLERSEEIADRYLRPALDSLTENSPKGESAKVYYEFASFCDQQLQDPDTLDDLKRFQNLRDRRVKDKKQIDILYNNATSREAKMEIKKSVKRVEQFYKLDLDDYRKMTVARDGFVHECLKNYLRALSVSDEYDIHVVRFFALWLEHDQSEGANKAVAATLPKVASWKFVTLLNQLMSRLLDHDTPFQSILTELVSRICADHPYHSIYQLFASSNTKVAKNDSSANARKSSATKIADVLRADKRVGRLFNKVWDANLLYQHLASTTVDTTKATKFSLRDIRPAYQMNKRVSELGIPPATIHLELRPAADYDHVPIITRFRDEVSIANGLSCPKVLTARASDGQLYKQLFKGGNDDLRQDAIMEQVFASVSSLLRNHTATRKRNLHIRTYSVVPLSATTGIIEFVANSLPLGDWLINAHHSYHPSDLRWEKARSAIKNSQESPKEQRISTFRSVAKQYHPVLRYFFFERFPQPDDWFSKRLAYARSTAAISILGHVLGLGDRHCSNILLDEHTGEVVHIDLGVAFETGRVLPVPEVVPFRLTRDIVDGLGATGVEGVFRRCSEAVLTALREDKPAIMTLLNVLRYDPLYSWSVSPLRVKRMQTEAAGAEAAGDAVARDDGPAEAERALATVERKLSPILSVQAEINSLIQIATDDKNLAVLFAGWSAYS</sequence>
<dbReference type="Pfam" id="PF11640">
    <property type="entry name" value="TAN"/>
    <property type="match status" value="1"/>
</dbReference>
<evidence type="ECO:0000256" key="14">
    <source>
        <dbReference type="ARBA" id="ARBA00047899"/>
    </source>
</evidence>
<comment type="similarity">
    <text evidence="2 16">Belongs to the PI3/PI4-kinase family. ATM subfamily.</text>
</comment>
<comment type="function">
    <text evidence="13 16">Serine/threonine protein kinase which activates checkpoint signaling upon genotoxic stresses such as ionizing radiation (IR), ultraviolet light (UV), or DNA replication stalling, thereby acting as a DNA damage sensor. Recognizes the substrate consensus sequence [ST]-Q. Phosphorylates histone H2A to form H2AS128ph (gamma-H2A) at sites of DNA damage, involved in the regulation of DNA damage response mechanism. Required for the control of telomere length and genome stability.</text>
</comment>
<evidence type="ECO:0000256" key="6">
    <source>
        <dbReference type="ARBA" id="ARBA00022527"/>
    </source>
</evidence>
<dbReference type="GO" id="GO:0035556">
    <property type="term" value="P:intracellular signal transduction"/>
    <property type="evidence" value="ECO:0007669"/>
    <property type="project" value="UniProtKB-ARBA"/>
</dbReference>
<comment type="catalytic activity">
    <reaction evidence="14 16">
        <text>L-threonyl-[protein] + ATP = O-phospho-L-threonyl-[protein] + ADP + H(+)</text>
        <dbReference type="Rhea" id="RHEA:46608"/>
        <dbReference type="Rhea" id="RHEA-COMP:11060"/>
        <dbReference type="Rhea" id="RHEA-COMP:11605"/>
        <dbReference type="ChEBI" id="CHEBI:15378"/>
        <dbReference type="ChEBI" id="CHEBI:30013"/>
        <dbReference type="ChEBI" id="CHEBI:30616"/>
        <dbReference type="ChEBI" id="CHEBI:61977"/>
        <dbReference type="ChEBI" id="CHEBI:456216"/>
        <dbReference type="EC" id="2.7.11.1"/>
    </reaction>
</comment>
<dbReference type="InterPro" id="IPR003152">
    <property type="entry name" value="FATC_dom"/>
</dbReference>
<dbReference type="InterPro" id="IPR018936">
    <property type="entry name" value="PI3/4_kinase_CS"/>
</dbReference>
<dbReference type="PROSITE" id="PS50290">
    <property type="entry name" value="PI3_4_KINASE_3"/>
    <property type="match status" value="1"/>
</dbReference>
<dbReference type="Gene3D" id="3.30.1010.10">
    <property type="entry name" value="Phosphatidylinositol 3-kinase Catalytic Subunit, Chain A, domain 4"/>
    <property type="match status" value="1"/>
</dbReference>
<dbReference type="PANTHER" id="PTHR37079:SF4">
    <property type="entry name" value="SERINE_THREONINE-PROTEIN KINASE ATM"/>
    <property type="match status" value="1"/>
</dbReference>
<dbReference type="InterPro" id="IPR021668">
    <property type="entry name" value="TAN"/>
</dbReference>
<evidence type="ECO:0000256" key="12">
    <source>
        <dbReference type="ARBA" id="ARBA00023242"/>
    </source>
</evidence>
<evidence type="ECO:0000259" key="19">
    <source>
        <dbReference type="PROSITE" id="PS51189"/>
    </source>
</evidence>
<dbReference type="PROSITE" id="PS00915">
    <property type="entry name" value="PI3_4_KINASE_1"/>
    <property type="match status" value="1"/>
</dbReference>
<dbReference type="SMART" id="SM01343">
    <property type="entry name" value="FATC"/>
    <property type="match status" value="1"/>
</dbReference>
<dbReference type="InterPro" id="IPR011009">
    <property type="entry name" value="Kinase-like_dom_sf"/>
</dbReference>
<feature type="region of interest" description="Disordered" evidence="17">
    <location>
        <begin position="188"/>
        <end position="216"/>
    </location>
</feature>
<dbReference type="GO" id="GO:0006281">
    <property type="term" value="P:DNA repair"/>
    <property type="evidence" value="ECO:0007669"/>
    <property type="project" value="InterPro"/>
</dbReference>
<dbReference type="Pfam" id="PF02260">
    <property type="entry name" value="FATC"/>
    <property type="match status" value="1"/>
</dbReference>
<evidence type="ECO:0000313" key="22">
    <source>
        <dbReference type="Proteomes" id="UP000799439"/>
    </source>
</evidence>
<dbReference type="GO" id="GO:0005634">
    <property type="term" value="C:nucleus"/>
    <property type="evidence" value="ECO:0007669"/>
    <property type="project" value="UniProtKB-SubCell"/>
</dbReference>
<name>A0A9P4J7U0_9PEZI</name>
<dbReference type="InterPro" id="IPR038980">
    <property type="entry name" value="ATM_plant"/>
</dbReference>
<evidence type="ECO:0000256" key="2">
    <source>
        <dbReference type="ARBA" id="ARBA00010769"/>
    </source>
</evidence>
<keyword evidence="22" id="KW-1185">Reference proteome</keyword>
<evidence type="ECO:0000256" key="7">
    <source>
        <dbReference type="ARBA" id="ARBA00022679"/>
    </source>
</evidence>
<dbReference type="InterPro" id="IPR014009">
    <property type="entry name" value="PIK_FAT"/>
</dbReference>
<evidence type="ECO:0000256" key="8">
    <source>
        <dbReference type="ARBA" id="ARBA00022741"/>
    </source>
</evidence>
<feature type="domain" description="FATC" evidence="20">
    <location>
        <begin position="2881"/>
        <end position="2913"/>
    </location>
</feature>
<keyword evidence="6 16" id="KW-0723">Serine/threonine-protein kinase</keyword>
<accession>A0A9P4J7U0</accession>
<evidence type="ECO:0000256" key="10">
    <source>
        <dbReference type="ARBA" id="ARBA00022777"/>
    </source>
</evidence>
<comment type="caution">
    <text evidence="21">The sequence shown here is derived from an EMBL/GenBank/DDBJ whole genome shotgun (WGS) entry which is preliminary data.</text>
</comment>
<feature type="compositionally biased region" description="Polar residues" evidence="17">
    <location>
        <begin position="871"/>
        <end position="882"/>
    </location>
</feature>
<evidence type="ECO:0000259" key="20">
    <source>
        <dbReference type="PROSITE" id="PS51190"/>
    </source>
</evidence>
<evidence type="ECO:0000256" key="11">
    <source>
        <dbReference type="ARBA" id="ARBA00022840"/>
    </source>
</evidence>
<dbReference type="Gene3D" id="1.10.1070.11">
    <property type="entry name" value="Phosphatidylinositol 3-/4-kinase, catalytic domain"/>
    <property type="match status" value="1"/>
</dbReference>
<dbReference type="GO" id="GO:0005524">
    <property type="term" value="F:ATP binding"/>
    <property type="evidence" value="ECO:0007669"/>
    <property type="project" value="UniProtKB-KW"/>
</dbReference>
<evidence type="ECO:0000256" key="4">
    <source>
        <dbReference type="ARBA" id="ARBA00012513"/>
    </source>
</evidence>
<dbReference type="GO" id="GO:0006325">
    <property type="term" value="P:chromatin organization"/>
    <property type="evidence" value="ECO:0007669"/>
    <property type="project" value="UniProtKB-KW"/>
</dbReference>
<keyword evidence="16" id="KW-0158">Chromosome</keyword>
<keyword evidence="16" id="KW-0156">Chromatin regulator</keyword>
<dbReference type="PROSITE" id="PS00916">
    <property type="entry name" value="PI3_4_KINASE_2"/>
    <property type="match status" value="1"/>
</dbReference>
<keyword evidence="16" id="KW-0779">Telomere</keyword>
<evidence type="ECO:0000256" key="9">
    <source>
        <dbReference type="ARBA" id="ARBA00022763"/>
    </source>
</evidence>
<keyword evidence="10 16" id="KW-0418">Kinase</keyword>
<feature type="domain" description="PI3K/PI4K catalytic" evidence="18">
    <location>
        <begin position="2564"/>
        <end position="2873"/>
    </location>
</feature>
<dbReference type="GO" id="GO:0000781">
    <property type="term" value="C:chromosome, telomeric region"/>
    <property type="evidence" value="ECO:0007669"/>
    <property type="project" value="UniProtKB-SubCell"/>
</dbReference>
<evidence type="ECO:0000256" key="13">
    <source>
        <dbReference type="ARBA" id="ARBA00025079"/>
    </source>
</evidence>
<dbReference type="PROSITE" id="PS51190">
    <property type="entry name" value="FATC"/>
    <property type="match status" value="1"/>
</dbReference>
<feature type="domain" description="FAT" evidence="19">
    <location>
        <begin position="1851"/>
        <end position="2461"/>
    </location>
</feature>
<evidence type="ECO:0000256" key="16">
    <source>
        <dbReference type="RuleBase" id="RU365027"/>
    </source>
</evidence>
<dbReference type="EC" id="2.7.11.1" evidence="4 16"/>
<gene>
    <name evidence="21" type="ORF">K461DRAFT_289316</name>
</gene>
<evidence type="ECO:0000256" key="15">
    <source>
        <dbReference type="ARBA" id="ARBA00048679"/>
    </source>
</evidence>
<dbReference type="PROSITE" id="PS51189">
    <property type="entry name" value="FAT"/>
    <property type="match status" value="1"/>
</dbReference>
<evidence type="ECO:0000256" key="5">
    <source>
        <dbReference type="ARBA" id="ARBA00014619"/>
    </source>
</evidence>
<dbReference type="GO" id="GO:0004674">
    <property type="term" value="F:protein serine/threonine kinase activity"/>
    <property type="evidence" value="ECO:0007669"/>
    <property type="project" value="UniProtKB-KW"/>
</dbReference>
<dbReference type="Pfam" id="PF00454">
    <property type="entry name" value="PI3_PI4_kinase"/>
    <property type="match status" value="1"/>
</dbReference>
<dbReference type="SMART" id="SM01342">
    <property type="entry name" value="TAN"/>
    <property type="match status" value="1"/>
</dbReference>
<dbReference type="Proteomes" id="UP000799439">
    <property type="component" value="Unassembled WGS sequence"/>
</dbReference>
<dbReference type="SMART" id="SM00146">
    <property type="entry name" value="PI3Kc"/>
    <property type="match status" value="1"/>
</dbReference>